<reference evidence="1 2" key="1">
    <citation type="submission" date="2024-08" db="EMBL/GenBank/DDBJ databases">
        <title>Halobellus sp. MBLA0158 whole genome sequence.</title>
        <authorList>
            <person name="Hwang C.Y."/>
            <person name="Cho E.-S."/>
            <person name="Seo M.-J."/>
        </authorList>
    </citation>
    <scope>NUCLEOTIDE SEQUENCE [LARGE SCALE GENOMIC DNA]</scope>
    <source>
        <strain evidence="1 2">MBLA0158</strain>
    </source>
</reference>
<dbReference type="Pfam" id="PF26264">
    <property type="entry name" value="Halo_Hfq_like"/>
    <property type="match status" value="1"/>
</dbReference>
<dbReference type="Proteomes" id="UP001570511">
    <property type="component" value="Unassembled WGS sequence"/>
</dbReference>
<dbReference type="InterPro" id="IPR058967">
    <property type="entry name" value="Hfq-like"/>
</dbReference>
<accession>A0ABD5MGN5</accession>
<protein>
    <submittedName>
        <fullName evidence="1">Uncharacterized protein</fullName>
    </submittedName>
</protein>
<dbReference type="EMBL" id="JBGNYA010000001">
    <property type="protein sequence ID" value="MFA1612447.1"/>
    <property type="molecule type" value="Genomic_DNA"/>
</dbReference>
<evidence type="ECO:0000313" key="2">
    <source>
        <dbReference type="Proteomes" id="UP001570511"/>
    </source>
</evidence>
<sequence length="70" mass="7814">MVISTTSVWDEVADGIAAESVIEYEKATVYGDYKQERVLHQGRIRLLPNGWIALPTGRLLSPEAVHHIDP</sequence>
<keyword evidence="2" id="KW-1185">Reference proteome</keyword>
<gene>
    <name evidence="1" type="ORF">OS889_15735</name>
</gene>
<dbReference type="RefSeq" id="WP_372391447.1">
    <property type="nucleotide sequence ID" value="NZ_JBGNYA010000001.1"/>
</dbReference>
<evidence type="ECO:0000313" key="1">
    <source>
        <dbReference type="EMBL" id="MFA1612447.1"/>
    </source>
</evidence>
<proteinExistence type="predicted"/>
<comment type="caution">
    <text evidence="1">The sequence shown here is derived from an EMBL/GenBank/DDBJ whole genome shotgun (WGS) entry which is preliminary data.</text>
</comment>
<dbReference type="AlphaFoldDB" id="A0ABD5MGN5"/>
<organism evidence="1 2">
    <name type="scientific">Halobellus rubicundus</name>
    <dbReference type="NCBI Taxonomy" id="2996466"/>
    <lineage>
        <taxon>Archaea</taxon>
        <taxon>Methanobacteriati</taxon>
        <taxon>Methanobacteriota</taxon>
        <taxon>Stenosarchaea group</taxon>
        <taxon>Halobacteria</taxon>
        <taxon>Halobacteriales</taxon>
        <taxon>Haloferacaceae</taxon>
        <taxon>Halobellus</taxon>
    </lineage>
</organism>
<name>A0ABD5MGN5_9EURY</name>